<keyword evidence="2" id="KW-0804">Transcription</keyword>
<dbReference type="SUPFAM" id="SSF46785">
    <property type="entry name" value="Winged helix' DNA-binding domain"/>
    <property type="match status" value="1"/>
</dbReference>
<feature type="domain" description="HTH deoR-type" evidence="3">
    <location>
        <begin position="7"/>
        <end position="62"/>
    </location>
</feature>
<dbReference type="SMART" id="SM01134">
    <property type="entry name" value="DeoRC"/>
    <property type="match status" value="1"/>
</dbReference>
<dbReference type="InterPro" id="IPR036390">
    <property type="entry name" value="WH_DNA-bd_sf"/>
</dbReference>
<evidence type="ECO:0000256" key="2">
    <source>
        <dbReference type="ARBA" id="ARBA00023163"/>
    </source>
</evidence>
<dbReference type="InterPro" id="IPR036388">
    <property type="entry name" value="WH-like_DNA-bd_sf"/>
</dbReference>
<dbReference type="AlphaFoldDB" id="A0A7W8FVM9"/>
<accession>A0A7W8FVM9</accession>
<name>A0A7W8FVM9_9FIRM</name>
<evidence type="ECO:0000313" key="5">
    <source>
        <dbReference type="Proteomes" id="UP000539953"/>
    </source>
</evidence>
<dbReference type="Pfam" id="PF00455">
    <property type="entry name" value="DeoRC"/>
    <property type="match status" value="1"/>
</dbReference>
<dbReference type="Proteomes" id="UP000539953">
    <property type="component" value="Unassembled WGS sequence"/>
</dbReference>
<proteinExistence type="predicted"/>
<evidence type="ECO:0000259" key="3">
    <source>
        <dbReference type="PROSITE" id="PS51000"/>
    </source>
</evidence>
<evidence type="ECO:0000256" key="1">
    <source>
        <dbReference type="ARBA" id="ARBA00023015"/>
    </source>
</evidence>
<keyword evidence="5" id="KW-1185">Reference proteome</keyword>
<dbReference type="Pfam" id="PF08220">
    <property type="entry name" value="HTH_DeoR"/>
    <property type="match status" value="1"/>
</dbReference>
<dbReference type="PANTHER" id="PTHR30363:SF44">
    <property type="entry name" value="AGA OPERON TRANSCRIPTIONAL REPRESSOR-RELATED"/>
    <property type="match status" value="1"/>
</dbReference>
<dbReference type="SMART" id="SM00420">
    <property type="entry name" value="HTH_DEOR"/>
    <property type="match status" value="1"/>
</dbReference>
<dbReference type="RefSeq" id="WP_183329083.1">
    <property type="nucleotide sequence ID" value="NZ_JACHHK010000008.1"/>
</dbReference>
<dbReference type="SUPFAM" id="SSF100950">
    <property type="entry name" value="NagB/RpiA/CoA transferase-like"/>
    <property type="match status" value="1"/>
</dbReference>
<dbReference type="PRINTS" id="PR00037">
    <property type="entry name" value="HTHLACR"/>
</dbReference>
<organism evidence="4 5">
    <name type="scientific">Catenisphaera adipataccumulans</name>
    <dbReference type="NCBI Taxonomy" id="700500"/>
    <lineage>
        <taxon>Bacteria</taxon>
        <taxon>Bacillati</taxon>
        <taxon>Bacillota</taxon>
        <taxon>Erysipelotrichia</taxon>
        <taxon>Erysipelotrichales</taxon>
        <taxon>Erysipelotrichaceae</taxon>
        <taxon>Catenisphaera</taxon>
    </lineage>
</organism>
<dbReference type="InterPro" id="IPR001034">
    <property type="entry name" value="DeoR_HTH"/>
</dbReference>
<gene>
    <name evidence="4" type="ORF">HNQ47_001830</name>
</gene>
<reference evidence="4 5" key="1">
    <citation type="submission" date="2020-08" db="EMBL/GenBank/DDBJ databases">
        <title>Genomic Encyclopedia of Type Strains, Phase IV (KMG-IV): sequencing the most valuable type-strain genomes for metagenomic binning, comparative biology and taxonomic classification.</title>
        <authorList>
            <person name="Goeker M."/>
        </authorList>
    </citation>
    <scope>NUCLEOTIDE SEQUENCE [LARGE SCALE GENOMIC DNA]</scope>
    <source>
        <strain evidence="4 5">DSM 25799</strain>
    </source>
</reference>
<protein>
    <submittedName>
        <fullName evidence="4">DeoR/GlpR family transcriptional regulator of sugar metabolism</fullName>
    </submittedName>
</protein>
<keyword evidence="1" id="KW-0805">Transcription regulation</keyword>
<dbReference type="EMBL" id="JACHHK010000008">
    <property type="protein sequence ID" value="MBB5183789.1"/>
    <property type="molecule type" value="Genomic_DNA"/>
</dbReference>
<dbReference type="Gene3D" id="1.10.10.10">
    <property type="entry name" value="Winged helix-like DNA-binding domain superfamily/Winged helix DNA-binding domain"/>
    <property type="match status" value="1"/>
</dbReference>
<dbReference type="PROSITE" id="PS51000">
    <property type="entry name" value="HTH_DEOR_2"/>
    <property type="match status" value="1"/>
</dbReference>
<dbReference type="InterPro" id="IPR037171">
    <property type="entry name" value="NagB/RpiA_transferase-like"/>
</dbReference>
<dbReference type="PANTHER" id="PTHR30363">
    <property type="entry name" value="HTH-TYPE TRANSCRIPTIONAL REGULATOR SRLR-RELATED"/>
    <property type="match status" value="1"/>
</dbReference>
<evidence type="ECO:0000313" key="4">
    <source>
        <dbReference type="EMBL" id="MBB5183789.1"/>
    </source>
</evidence>
<dbReference type="InterPro" id="IPR050313">
    <property type="entry name" value="Carb_Metab_HTH_regulators"/>
</dbReference>
<dbReference type="GO" id="GO:0003700">
    <property type="term" value="F:DNA-binding transcription factor activity"/>
    <property type="evidence" value="ECO:0007669"/>
    <property type="project" value="InterPro"/>
</dbReference>
<dbReference type="Gene3D" id="3.40.50.1360">
    <property type="match status" value="1"/>
</dbReference>
<sequence>MKDHLFVQERRNKIAELIKKQDKVSVLELSEYFHVTGSTIRSDLKYLEEEGLLMRTYGGAIRLDSKVMSEDIPKNRMNSEEKLAIAQKAVTLVDDFDAIAIDTGTTCDAFAHELIRSEKKGLTILTYDLKIAMRISSQTDYRVQVLGGLIRNGYPYVSSGSIVGEIRNFSVDKAFLATTAFDIDFGFSTPNFETAEIKKSLINISKCRIFMCDHTKVNEKTFSSFAKAKDCEYFIIDKQIRDFDLKPLKDMGVQILIAD</sequence>
<dbReference type="InterPro" id="IPR014036">
    <property type="entry name" value="DeoR-like_C"/>
</dbReference>
<comment type="caution">
    <text evidence="4">The sequence shown here is derived from an EMBL/GenBank/DDBJ whole genome shotgun (WGS) entry which is preliminary data.</text>
</comment>